<evidence type="ECO:0000256" key="1">
    <source>
        <dbReference type="ARBA" id="ARBA00006768"/>
    </source>
</evidence>
<dbReference type="InterPro" id="IPR008928">
    <property type="entry name" value="6-hairpin_glycosidase_sf"/>
</dbReference>
<dbReference type="AlphaFoldDB" id="A0AAY4DVN1"/>
<keyword evidence="4" id="KW-1185">Reference proteome</keyword>
<evidence type="ECO:0000313" key="4">
    <source>
        <dbReference type="Proteomes" id="UP000694580"/>
    </source>
</evidence>
<dbReference type="Ensembl" id="ENSDCDT00010059953.1">
    <property type="protein sequence ID" value="ENSDCDP00010049547.1"/>
    <property type="gene ID" value="ENSDCDG00010029557.1"/>
</dbReference>
<name>A0AAY4DVN1_9TELE</name>
<dbReference type="GeneTree" id="ENSGT00390000006297"/>
<reference evidence="3" key="3">
    <citation type="submission" date="2025-09" db="UniProtKB">
        <authorList>
            <consortium name="Ensembl"/>
        </authorList>
    </citation>
    <scope>IDENTIFICATION</scope>
</reference>
<dbReference type="Pfam" id="PF03632">
    <property type="entry name" value="Glyco_hydro_65m"/>
    <property type="match status" value="1"/>
</dbReference>
<dbReference type="Gene3D" id="1.50.10.10">
    <property type="match status" value="2"/>
</dbReference>
<gene>
    <name evidence="3" type="primary">PGGHG</name>
</gene>
<reference evidence="3 4" key="1">
    <citation type="submission" date="2020-06" db="EMBL/GenBank/DDBJ databases">
        <authorList>
            <consortium name="Wellcome Sanger Institute Data Sharing"/>
        </authorList>
    </citation>
    <scope>NUCLEOTIDE SEQUENCE [LARGE SCALE GENOMIC DNA]</scope>
</reference>
<evidence type="ECO:0000259" key="2">
    <source>
        <dbReference type="Pfam" id="PF03632"/>
    </source>
</evidence>
<protein>
    <recommendedName>
        <fullName evidence="2">Glycoside hydrolase family 65 central catalytic domain-containing protein</fullName>
    </recommendedName>
</protein>
<comment type="similarity">
    <text evidence="1">Belongs to the glycosyl hydrolase 65 family.</text>
</comment>
<dbReference type="PANTHER" id="PTHR11051:SF8">
    <property type="entry name" value="PROTEIN-GLUCOSYLGALACTOSYLHYDROXYLYSINE GLUCOSIDASE"/>
    <property type="match status" value="1"/>
</dbReference>
<dbReference type="GO" id="GO:0005829">
    <property type="term" value="C:cytosol"/>
    <property type="evidence" value="ECO:0007669"/>
    <property type="project" value="TreeGrafter"/>
</dbReference>
<dbReference type="InterPro" id="IPR005195">
    <property type="entry name" value="Glyco_hydro_65_M"/>
</dbReference>
<dbReference type="PANTHER" id="PTHR11051">
    <property type="entry name" value="GLYCOSYL HYDROLASE-RELATED"/>
    <property type="match status" value="1"/>
</dbReference>
<sequence>MIWTPLLTSLTLPPDQSRSSWTFLAAVSESDEGAKSCFDQGLQLMADGDLGPSHCRGWEELWLGCQVEVSGAERLNRAVIGCLFYLLSALPFLGQVPSQFWGVSPGGLSNGGRKEDYLGHAFWDQDTWMYPTIALFYPTLARAILQYRVQTLEGAKYNAMRQGYKGVKFSWESAMSGREVCPEDIYGQQEIHINGDVIQAFQLYLYLTQDLEFFKKGRGGEVVWGVADFWTSRVTWSSEEQSYHIKGVMPPDEYHYDVDNSVYTNAVVRRNDLEAYGPVTNPNGPAMTWSMFAVGWMELGKAEEAQTFLKRCFENIQAPFHVWSESSDGSGCVNFLTGMGGFLQAVVCGFTGFRVKRMCLTFDPILPDEISELSLKGVSYLGNKMTWQVKEKELSVTLWEQAKDAGKRCPLKVVLRSGRVIPLCPGQTVTFPRESGEVRLSFQVVQMVVQNRSTHCRIHSRQHALSF</sequence>
<dbReference type="GO" id="GO:0047402">
    <property type="term" value="F:protein-glucosylgalactosylhydroxylysine glucosidase activity"/>
    <property type="evidence" value="ECO:0007669"/>
    <property type="project" value="TreeGrafter"/>
</dbReference>
<feature type="domain" description="Glycoside hydrolase family 65 central catalytic" evidence="2">
    <location>
        <begin position="114"/>
        <end position="271"/>
    </location>
</feature>
<accession>A0AAY4DVN1</accession>
<reference evidence="3" key="2">
    <citation type="submission" date="2025-08" db="UniProtKB">
        <authorList>
            <consortium name="Ensembl"/>
        </authorList>
    </citation>
    <scope>IDENTIFICATION</scope>
</reference>
<dbReference type="GO" id="GO:0005975">
    <property type="term" value="P:carbohydrate metabolic process"/>
    <property type="evidence" value="ECO:0007669"/>
    <property type="project" value="InterPro"/>
</dbReference>
<evidence type="ECO:0000313" key="3">
    <source>
        <dbReference type="Ensembl" id="ENSDCDP00010049547.1"/>
    </source>
</evidence>
<dbReference type="Gene3D" id="2.60.420.10">
    <property type="entry name" value="Maltose phosphorylase, domain 3"/>
    <property type="match status" value="1"/>
</dbReference>
<dbReference type="InterPro" id="IPR012341">
    <property type="entry name" value="6hp_glycosidase-like_sf"/>
</dbReference>
<proteinExistence type="inferred from homology"/>
<dbReference type="Proteomes" id="UP000694580">
    <property type="component" value="Chromosome 17"/>
</dbReference>
<organism evidence="3 4">
    <name type="scientific">Denticeps clupeoides</name>
    <name type="common">denticle herring</name>
    <dbReference type="NCBI Taxonomy" id="299321"/>
    <lineage>
        <taxon>Eukaryota</taxon>
        <taxon>Metazoa</taxon>
        <taxon>Chordata</taxon>
        <taxon>Craniata</taxon>
        <taxon>Vertebrata</taxon>
        <taxon>Euteleostomi</taxon>
        <taxon>Actinopterygii</taxon>
        <taxon>Neopterygii</taxon>
        <taxon>Teleostei</taxon>
        <taxon>Clupei</taxon>
        <taxon>Clupeiformes</taxon>
        <taxon>Denticipitoidei</taxon>
        <taxon>Denticipitidae</taxon>
        <taxon>Denticeps</taxon>
    </lineage>
</organism>
<dbReference type="SUPFAM" id="SSF48208">
    <property type="entry name" value="Six-hairpin glycosidases"/>
    <property type="match status" value="2"/>
</dbReference>